<evidence type="ECO:0000313" key="2">
    <source>
        <dbReference type="Proteomes" id="UP001163603"/>
    </source>
</evidence>
<proteinExistence type="predicted"/>
<sequence>MGQKTSTPSMLNPGDHIFSNRARILYYHDGIYVGDDMVIHLMGVGMKKKFIFFVPKMWLQSRQR</sequence>
<dbReference type="Proteomes" id="UP001163603">
    <property type="component" value="Chromosome 13"/>
</dbReference>
<evidence type="ECO:0000313" key="1">
    <source>
        <dbReference type="EMBL" id="KAJ0014888.1"/>
    </source>
</evidence>
<keyword evidence="2" id="KW-1185">Reference proteome</keyword>
<protein>
    <submittedName>
        <fullName evidence="1">Uncharacterized protein</fullName>
    </submittedName>
</protein>
<dbReference type="EMBL" id="CM047748">
    <property type="protein sequence ID" value="KAJ0014888.1"/>
    <property type="molecule type" value="Genomic_DNA"/>
</dbReference>
<gene>
    <name evidence="1" type="ORF">Pint_20443</name>
</gene>
<reference evidence="2" key="1">
    <citation type="journal article" date="2023" name="G3 (Bethesda)">
        <title>Genome assembly and association tests identify interacting loci associated with vigor, precocity, and sex in interspecific pistachio rootstocks.</title>
        <authorList>
            <person name="Palmer W."/>
            <person name="Jacygrad E."/>
            <person name="Sagayaradj S."/>
            <person name="Cavanaugh K."/>
            <person name="Han R."/>
            <person name="Bertier L."/>
            <person name="Beede B."/>
            <person name="Kafkas S."/>
            <person name="Golino D."/>
            <person name="Preece J."/>
            <person name="Michelmore R."/>
        </authorList>
    </citation>
    <scope>NUCLEOTIDE SEQUENCE [LARGE SCALE GENOMIC DNA]</scope>
</reference>
<accession>A0ACC0XC69</accession>
<organism evidence="1 2">
    <name type="scientific">Pistacia integerrima</name>
    <dbReference type="NCBI Taxonomy" id="434235"/>
    <lineage>
        <taxon>Eukaryota</taxon>
        <taxon>Viridiplantae</taxon>
        <taxon>Streptophyta</taxon>
        <taxon>Embryophyta</taxon>
        <taxon>Tracheophyta</taxon>
        <taxon>Spermatophyta</taxon>
        <taxon>Magnoliopsida</taxon>
        <taxon>eudicotyledons</taxon>
        <taxon>Gunneridae</taxon>
        <taxon>Pentapetalae</taxon>
        <taxon>rosids</taxon>
        <taxon>malvids</taxon>
        <taxon>Sapindales</taxon>
        <taxon>Anacardiaceae</taxon>
        <taxon>Pistacia</taxon>
    </lineage>
</organism>
<comment type="caution">
    <text evidence="1">The sequence shown here is derived from an EMBL/GenBank/DDBJ whole genome shotgun (WGS) entry which is preliminary data.</text>
</comment>
<name>A0ACC0XC69_9ROSI</name>